<dbReference type="Gene3D" id="3.30.565.10">
    <property type="entry name" value="Histidine kinase-like ATPase, C-terminal domain"/>
    <property type="match status" value="1"/>
</dbReference>
<dbReference type="InterPro" id="IPR036890">
    <property type="entry name" value="HATPase_C_sf"/>
</dbReference>
<evidence type="ECO:0000313" key="2">
    <source>
        <dbReference type="EMBL" id="EMO57303.1"/>
    </source>
</evidence>
<feature type="domain" description="Histidine kinase/HSP90-like ATPase" evidence="1">
    <location>
        <begin position="8"/>
        <end position="81"/>
    </location>
</feature>
<evidence type="ECO:0000313" key="3">
    <source>
        <dbReference type="Proteomes" id="UP000012149"/>
    </source>
</evidence>
<comment type="caution">
    <text evidence="2">The sequence shown here is derived from an EMBL/GenBank/DDBJ whole genome shotgun (WGS) entry which is preliminary data.</text>
</comment>
<organism evidence="2 3">
    <name type="scientific">Leptospira santarosai str. CBC1416</name>
    <dbReference type="NCBI Taxonomy" id="1193059"/>
    <lineage>
        <taxon>Bacteria</taxon>
        <taxon>Pseudomonadati</taxon>
        <taxon>Spirochaetota</taxon>
        <taxon>Spirochaetia</taxon>
        <taxon>Leptospirales</taxon>
        <taxon>Leptospiraceae</taxon>
        <taxon>Leptospira</taxon>
    </lineage>
</organism>
<name>M6W6B6_9LEPT</name>
<dbReference type="PANTHER" id="PTHR43065:SF23">
    <property type="entry name" value="SENSOR HISTIDINE KINASE PDTAS"/>
    <property type="match status" value="1"/>
</dbReference>
<dbReference type="InterPro" id="IPR003594">
    <property type="entry name" value="HATPase_dom"/>
</dbReference>
<dbReference type="AlphaFoldDB" id="M6W6B6"/>
<evidence type="ECO:0000259" key="1">
    <source>
        <dbReference type="Pfam" id="PF02518"/>
    </source>
</evidence>
<dbReference type="EMBL" id="AKWE02000124">
    <property type="protein sequence ID" value="EMO57303.1"/>
    <property type="molecule type" value="Genomic_DNA"/>
</dbReference>
<dbReference type="Pfam" id="PF02518">
    <property type="entry name" value="HATPase_c"/>
    <property type="match status" value="1"/>
</dbReference>
<reference evidence="2 3" key="1">
    <citation type="submission" date="2013-01" db="EMBL/GenBank/DDBJ databases">
        <authorList>
            <person name="Harkins D.M."/>
            <person name="Durkin A.S."/>
            <person name="Brinkac L.M."/>
            <person name="Haft D.H."/>
            <person name="Selengut J.D."/>
            <person name="Sanka R."/>
            <person name="DePew J."/>
            <person name="Purushe J."/>
            <person name="Matthias M.A."/>
            <person name="Vinetz J.M."/>
            <person name="Sutton G.G."/>
            <person name="Nierman W.C."/>
            <person name="Fouts D.E."/>
        </authorList>
    </citation>
    <scope>NUCLEOTIDE SEQUENCE [LARGE SCALE GENOMIC DNA]</scope>
    <source>
        <strain evidence="2 3">CBC1416</strain>
    </source>
</reference>
<protein>
    <submittedName>
        <fullName evidence="2">GHKL domain protein</fullName>
    </submittedName>
</protein>
<dbReference type="SUPFAM" id="SSF55874">
    <property type="entry name" value="ATPase domain of HSP90 chaperone/DNA topoisomerase II/histidine kinase"/>
    <property type="match status" value="1"/>
</dbReference>
<accession>M6W6B6</accession>
<gene>
    <name evidence="2" type="ORF">LEP1GSC161_3012</name>
</gene>
<proteinExistence type="predicted"/>
<sequence>MKYAFLNETEGRISVKLRLDMEESVLEVGDNGIGMPEAFDLEQSESLGLRLVGILSKQLKGTFSLLPVGQEKGTKFQVRFKT</sequence>
<dbReference type="Proteomes" id="UP000012149">
    <property type="component" value="Unassembled WGS sequence"/>
</dbReference>
<dbReference type="PANTHER" id="PTHR43065">
    <property type="entry name" value="SENSOR HISTIDINE KINASE"/>
    <property type="match status" value="1"/>
</dbReference>